<dbReference type="Proteomes" id="UP000011115">
    <property type="component" value="Unassembled WGS sequence"/>
</dbReference>
<sequence length="171" mass="19106">MIQDSVAAALPGSISSALTAAYPDYVSFLYKFENQQVQNPTSPNEELNGITDDLGQSDAFPTDNSDGEPVPSDQINSSIPSLRHSERKTFAQIDIDTLQSILKSRLSKICLVRAVRPPGLLEKWPRVMRPCYQARGPHDQFDISLVKSDNVLLKSRVDEWSVTLKRIIVDY</sequence>
<evidence type="ECO:0000256" key="1">
    <source>
        <dbReference type="SAM" id="MobiDB-lite"/>
    </source>
</evidence>
<dbReference type="HOGENOM" id="CLU_1565637_0_0_1"/>
<name>M1DRV2_SOLTU</name>
<reference evidence="3" key="1">
    <citation type="journal article" date="2011" name="Nature">
        <title>Genome sequence and analysis of the tuber crop potato.</title>
        <authorList>
            <consortium name="The Potato Genome Sequencing Consortium"/>
        </authorList>
    </citation>
    <scope>NUCLEOTIDE SEQUENCE [LARGE SCALE GENOMIC DNA]</scope>
    <source>
        <strain evidence="3">cv. DM1-3 516 R44</strain>
    </source>
</reference>
<dbReference type="EnsemblPlants" id="PGSC0003DMT400093384">
    <property type="protein sequence ID" value="PGSC0003DMT400093384"/>
    <property type="gene ID" value="PGSC0003DMG400042955"/>
</dbReference>
<reference evidence="2" key="2">
    <citation type="submission" date="2015-06" db="UniProtKB">
        <authorList>
            <consortium name="EnsemblPlants"/>
        </authorList>
    </citation>
    <scope>IDENTIFICATION</scope>
    <source>
        <strain evidence="2">DM1-3 516 R44</strain>
    </source>
</reference>
<dbReference type="AlphaFoldDB" id="M1DRV2"/>
<dbReference type="InParanoid" id="M1DRV2"/>
<evidence type="ECO:0000313" key="3">
    <source>
        <dbReference type="Proteomes" id="UP000011115"/>
    </source>
</evidence>
<evidence type="ECO:0000313" key="2">
    <source>
        <dbReference type="EnsemblPlants" id="PGSC0003DMT400093384"/>
    </source>
</evidence>
<accession>M1DRV2</accession>
<organism evidence="2 3">
    <name type="scientific">Solanum tuberosum</name>
    <name type="common">Potato</name>
    <dbReference type="NCBI Taxonomy" id="4113"/>
    <lineage>
        <taxon>Eukaryota</taxon>
        <taxon>Viridiplantae</taxon>
        <taxon>Streptophyta</taxon>
        <taxon>Embryophyta</taxon>
        <taxon>Tracheophyta</taxon>
        <taxon>Spermatophyta</taxon>
        <taxon>Magnoliopsida</taxon>
        <taxon>eudicotyledons</taxon>
        <taxon>Gunneridae</taxon>
        <taxon>Pentapetalae</taxon>
        <taxon>asterids</taxon>
        <taxon>lamiids</taxon>
        <taxon>Solanales</taxon>
        <taxon>Solanaceae</taxon>
        <taxon>Solanoideae</taxon>
        <taxon>Solaneae</taxon>
        <taxon>Solanum</taxon>
    </lineage>
</organism>
<dbReference type="PaxDb" id="4113-PGSC0003DMT400093384"/>
<dbReference type="Gramene" id="PGSC0003DMT400093384">
    <property type="protein sequence ID" value="PGSC0003DMT400093384"/>
    <property type="gene ID" value="PGSC0003DMG400042955"/>
</dbReference>
<keyword evidence="3" id="KW-1185">Reference proteome</keyword>
<proteinExistence type="predicted"/>
<protein>
    <submittedName>
        <fullName evidence="2">Uncharacterized protein</fullName>
    </submittedName>
</protein>
<feature type="region of interest" description="Disordered" evidence="1">
    <location>
        <begin position="37"/>
        <end position="81"/>
    </location>
</feature>